<evidence type="ECO:0000313" key="5">
    <source>
        <dbReference type="Proteomes" id="UP000440694"/>
    </source>
</evidence>
<evidence type="ECO:0000256" key="3">
    <source>
        <dbReference type="SAM" id="SignalP"/>
    </source>
</evidence>
<feature type="coiled-coil region" evidence="1">
    <location>
        <begin position="156"/>
        <end position="235"/>
    </location>
</feature>
<accession>A0A6I3KFL0</accession>
<dbReference type="EMBL" id="WMBQ01000001">
    <property type="protein sequence ID" value="MTD93694.1"/>
    <property type="molecule type" value="Genomic_DNA"/>
</dbReference>
<feature type="signal peptide" evidence="3">
    <location>
        <begin position="1"/>
        <end position="26"/>
    </location>
</feature>
<organism evidence="4 5">
    <name type="scientific">Hyphomicrobium album</name>
    <dbReference type="NCBI Taxonomy" id="2665159"/>
    <lineage>
        <taxon>Bacteria</taxon>
        <taxon>Pseudomonadati</taxon>
        <taxon>Pseudomonadota</taxon>
        <taxon>Alphaproteobacteria</taxon>
        <taxon>Hyphomicrobiales</taxon>
        <taxon>Hyphomicrobiaceae</taxon>
        <taxon>Hyphomicrobium</taxon>
    </lineage>
</organism>
<dbReference type="RefSeq" id="WP_154738211.1">
    <property type="nucleotide sequence ID" value="NZ_WMBQ01000001.1"/>
</dbReference>
<feature type="region of interest" description="Disordered" evidence="2">
    <location>
        <begin position="54"/>
        <end position="87"/>
    </location>
</feature>
<dbReference type="Proteomes" id="UP000440694">
    <property type="component" value="Unassembled WGS sequence"/>
</dbReference>
<dbReference type="AlphaFoldDB" id="A0A6I3KFL0"/>
<reference evidence="4 5" key="1">
    <citation type="submission" date="2019-11" db="EMBL/GenBank/DDBJ databases">
        <title>Identification of a novel strain.</title>
        <authorList>
            <person name="Xu Q."/>
            <person name="Wang G."/>
        </authorList>
    </citation>
    <scope>NUCLEOTIDE SEQUENCE [LARGE SCALE GENOMIC DNA]</scope>
    <source>
        <strain evidence="5">xq</strain>
    </source>
</reference>
<sequence>MFADVRWPRSAIAIAALLATSASLNAQSAQRDAIADLISKSGRTGKVEKVAETVPRTAGATPLGPPVPGTAPPAAAPPVPKDPREGEEAYEQARQLMIAVDAILRDAAEQRSEAQKLPGRDEFILTPLWTETREDREQRIRGLLDSALGIVTDVPVVGMQKKVEGLRLNIRDIEREIATMKEKQVTAPKDAMLPGVLTDTVASLDGNIKDAEKRIEKNRDEIAKAKVEIAGALAKSGVELTPEQVDLLLDSVLSGDLVRLVATFNAAKVIDTQLGKLLSAAGDNMEAARKYFAMHAALFAMLVHAQGSAIEKIDTNYMPKLDAILKDITAAQAKTAKLLQGENRPDQKRALEANRDAQKVASDAAKGYRRYLQQQREQIAKARTRAVHDLRIADNTYETVEASFQLKNLMRDSAASFEAIQKLEAPTFDQIFKNEQLRQEFENLTRRLDAPSS</sequence>
<evidence type="ECO:0000313" key="4">
    <source>
        <dbReference type="EMBL" id="MTD93694.1"/>
    </source>
</evidence>
<feature type="chain" id="PRO_5026073855" description="YfdX protein" evidence="3">
    <location>
        <begin position="27"/>
        <end position="453"/>
    </location>
</feature>
<protein>
    <recommendedName>
        <fullName evidence="6">YfdX protein</fullName>
    </recommendedName>
</protein>
<evidence type="ECO:0000256" key="1">
    <source>
        <dbReference type="SAM" id="Coils"/>
    </source>
</evidence>
<keyword evidence="3" id="KW-0732">Signal</keyword>
<proteinExistence type="predicted"/>
<comment type="caution">
    <text evidence="4">The sequence shown here is derived from an EMBL/GenBank/DDBJ whole genome shotgun (WGS) entry which is preliminary data.</text>
</comment>
<evidence type="ECO:0000256" key="2">
    <source>
        <dbReference type="SAM" id="MobiDB-lite"/>
    </source>
</evidence>
<gene>
    <name evidence="4" type="ORF">GIW81_05015</name>
</gene>
<keyword evidence="1" id="KW-0175">Coiled coil</keyword>
<name>A0A6I3KFL0_9HYPH</name>
<evidence type="ECO:0008006" key="6">
    <source>
        <dbReference type="Google" id="ProtNLM"/>
    </source>
</evidence>
<keyword evidence="5" id="KW-1185">Reference proteome</keyword>
<feature type="compositionally biased region" description="Pro residues" evidence="2">
    <location>
        <begin position="63"/>
        <end position="80"/>
    </location>
</feature>